<evidence type="ECO:0000313" key="3">
    <source>
        <dbReference type="EMBL" id="MTV41963.1"/>
    </source>
</evidence>
<name>A0A6L6PS86_9BURK</name>
<dbReference type="EMBL" id="WNKY01000088">
    <property type="protein sequence ID" value="MTV41963.1"/>
    <property type="molecule type" value="Genomic_DNA"/>
</dbReference>
<organism evidence="3 4">
    <name type="scientific">Duganella radicis</name>
    <dbReference type="NCBI Taxonomy" id="551988"/>
    <lineage>
        <taxon>Bacteria</taxon>
        <taxon>Pseudomonadati</taxon>
        <taxon>Pseudomonadota</taxon>
        <taxon>Betaproteobacteria</taxon>
        <taxon>Burkholderiales</taxon>
        <taxon>Oxalobacteraceae</taxon>
        <taxon>Telluria group</taxon>
        <taxon>Duganella</taxon>
    </lineage>
</organism>
<dbReference type="Pfam" id="PF25800">
    <property type="entry name" value="FimV_N"/>
    <property type="match status" value="1"/>
</dbReference>
<comment type="caution">
    <text evidence="3">The sequence shown here is derived from an EMBL/GenBank/DDBJ whole genome shotgun (WGS) entry which is preliminary data.</text>
</comment>
<dbReference type="InterPro" id="IPR057840">
    <property type="entry name" value="FimV_N"/>
</dbReference>
<dbReference type="AlphaFoldDB" id="A0A6L6PS86"/>
<feature type="domain" description="FimV N-terminal" evidence="2">
    <location>
        <begin position="8"/>
        <end position="114"/>
    </location>
</feature>
<evidence type="ECO:0000259" key="2">
    <source>
        <dbReference type="Pfam" id="PF25800"/>
    </source>
</evidence>
<sequence length="152" mass="15922">MAASANAAGLGKLTVLSSLGQPLRAEIELTAVSADEASALVARLAPTDAFRSANIDFNPALMSLRFEVEQRNGRQVIKVSSSQPINEPFVDMLLELTWTGGRMVREYTFLLDPPDLRATQAPQVTAPIDVGNRSAGTPAPAANVAPAPAAPA</sequence>
<keyword evidence="4" id="KW-1185">Reference proteome</keyword>
<evidence type="ECO:0000313" key="4">
    <source>
        <dbReference type="Proteomes" id="UP000475582"/>
    </source>
</evidence>
<gene>
    <name evidence="3" type="ORF">GM676_30905</name>
</gene>
<feature type="non-terminal residue" evidence="3">
    <location>
        <position position="152"/>
    </location>
</feature>
<feature type="compositionally biased region" description="Low complexity" evidence="1">
    <location>
        <begin position="138"/>
        <end position="152"/>
    </location>
</feature>
<protein>
    <submittedName>
        <fullName evidence="3">Pilus assembly protein FimV</fullName>
    </submittedName>
</protein>
<proteinExistence type="predicted"/>
<accession>A0A6L6PS86</accession>
<dbReference type="Proteomes" id="UP000475582">
    <property type="component" value="Unassembled WGS sequence"/>
</dbReference>
<evidence type="ECO:0000256" key="1">
    <source>
        <dbReference type="SAM" id="MobiDB-lite"/>
    </source>
</evidence>
<reference evidence="3 4" key="1">
    <citation type="submission" date="2019-11" db="EMBL/GenBank/DDBJ databases">
        <title>Type strains purchased from KCTC, JCM and DSMZ.</title>
        <authorList>
            <person name="Lu H."/>
        </authorList>
    </citation>
    <scope>NUCLEOTIDE SEQUENCE [LARGE SCALE GENOMIC DNA]</scope>
    <source>
        <strain evidence="3 4">KCTC 22382</strain>
    </source>
</reference>
<feature type="region of interest" description="Disordered" evidence="1">
    <location>
        <begin position="129"/>
        <end position="152"/>
    </location>
</feature>